<protein>
    <submittedName>
        <fullName evidence="1">Uncharacterized protein</fullName>
    </submittedName>
</protein>
<dbReference type="RefSeq" id="XP_003285056.1">
    <property type="nucleotide sequence ID" value="XM_003285008.1"/>
</dbReference>
<evidence type="ECO:0000313" key="2">
    <source>
        <dbReference type="Proteomes" id="UP000001064"/>
    </source>
</evidence>
<dbReference type="AlphaFoldDB" id="F0ZCC1"/>
<gene>
    <name evidence="1" type="ORF">DICPUDRAFT_148919</name>
</gene>
<dbReference type="GeneID" id="10502120"/>
<dbReference type="Proteomes" id="UP000001064">
    <property type="component" value="Unassembled WGS sequence"/>
</dbReference>
<dbReference type="KEGG" id="dpp:DICPUDRAFT_148919"/>
<dbReference type="EMBL" id="GL870977">
    <property type="protein sequence ID" value="EGC38395.1"/>
    <property type="molecule type" value="Genomic_DNA"/>
</dbReference>
<sequence>MNSLQERINIAKYAITISNILVLKILKPDKRISFIFKLRIIMLIITLKLP</sequence>
<dbReference type="VEuPathDB" id="AmoebaDB:DICPUDRAFT_148919"/>
<reference evidence="2" key="1">
    <citation type="journal article" date="2011" name="Genome Biol.">
        <title>Comparative genomics of the social amoebae Dictyostelium discoideum and Dictyostelium purpureum.</title>
        <authorList>
            <consortium name="US DOE Joint Genome Institute (JGI-PGF)"/>
            <person name="Sucgang R."/>
            <person name="Kuo A."/>
            <person name="Tian X."/>
            <person name="Salerno W."/>
            <person name="Parikh A."/>
            <person name="Feasley C.L."/>
            <person name="Dalin E."/>
            <person name="Tu H."/>
            <person name="Huang E."/>
            <person name="Barry K."/>
            <person name="Lindquist E."/>
            <person name="Shapiro H."/>
            <person name="Bruce D."/>
            <person name="Schmutz J."/>
            <person name="Salamov A."/>
            <person name="Fey P."/>
            <person name="Gaudet P."/>
            <person name="Anjard C."/>
            <person name="Babu M.M."/>
            <person name="Basu S."/>
            <person name="Bushmanova Y."/>
            <person name="van der Wel H."/>
            <person name="Katoh-Kurasawa M."/>
            <person name="Dinh C."/>
            <person name="Coutinho P.M."/>
            <person name="Saito T."/>
            <person name="Elias M."/>
            <person name="Schaap P."/>
            <person name="Kay R.R."/>
            <person name="Henrissat B."/>
            <person name="Eichinger L."/>
            <person name="Rivero F."/>
            <person name="Putnam N.H."/>
            <person name="West C.M."/>
            <person name="Loomis W.F."/>
            <person name="Chisholm R.L."/>
            <person name="Shaulsky G."/>
            <person name="Strassmann J.E."/>
            <person name="Queller D.C."/>
            <person name="Kuspa A."/>
            <person name="Grigoriev I.V."/>
        </authorList>
    </citation>
    <scope>NUCLEOTIDE SEQUENCE [LARGE SCALE GENOMIC DNA]</scope>
    <source>
        <strain evidence="2">QSDP1</strain>
    </source>
</reference>
<evidence type="ECO:0000313" key="1">
    <source>
        <dbReference type="EMBL" id="EGC38395.1"/>
    </source>
</evidence>
<accession>F0ZCC1</accession>
<dbReference type="InParanoid" id="F0ZCC1"/>
<keyword evidence="2" id="KW-1185">Reference proteome</keyword>
<proteinExistence type="predicted"/>
<organism evidence="1 2">
    <name type="scientific">Dictyostelium purpureum</name>
    <name type="common">Slime mold</name>
    <dbReference type="NCBI Taxonomy" id="5786"/>
    <lineage>
        <taxon>Eukaryota</taxon>
        <taxon>Amoebozoa</taxon>
        <taxon>Evosea</taxon>
        <taxon>Eumycetozoa</taxon>
        <taxon>Dictyostelia</taxon>
        <taxon>Dictyosteliales</taxon>
        <taxon>Dictyosteliaceae</taxon>
        <taxon>Dictyostelium</taxon>
    </lineage>
</organism>
<name>F0ZCC1_DICPU</name>